<keyword evidence="1" id="KW-0732">Signal</keyword>
<accession>A0A6A4H9K5</accession>
<feature type="signal peptide" evidence="1">
    <location>
        <begin position="1"/>
        <end position="21"/>
    </location>
</feature>
<evidence type="ECO:0000313" key="3">
    <source>
        <dbReference type="Proteomes" id="UP000799118"/>
    </source>
</evidence>
<protein>
    <recommendedName>
        <fullName evidence="4">GPI anchored protein</fullName>
    </recommendedName>
</protein>
<evidence type="ECO:0000256" key="1">
    <source>
        <dbReference type="SAM" id="SignalP"/>
    </source>
</evidence>
<organism evidence="2 3">
    <name type="scientific">Gymnopus androsaceus JB14</name>
    <dbReference type="NCBI Taxonomy" id="1447944"/>
    <lineage>
        <taxon>Eukaryota</taxon>
        <taxon>Fungi</taxon>
        <taxon>Dikarya</taxon>
        <taxon>Basidiomycota</taxon>
        <taxon>Agaricomycotina</taxon>
        <taxon>Agaricomycetes</taxon>
        <taxon>Agaricomycetidae</taxon>
        <taxon>Agaricales</taxon>
        <taxon>Marasmiineae</taxon>
        <taxon>Omphalotaceae</taxon>
        <taxon>Gymnopus</taxon>
    </lineage>
</organism>
<dbReference type="EMBL" id="ML769550">
    <property type="protein sequence ID" value="KAE9394413.1"/>
    <property type="molecule type" value="Genomic_DNA"/>
</dbReference>
<sequence>MFATLVTVTLFAAVAINGAAAQLTISTPTLTTCEPIDFTWTDSASGPYDLILVSPADPCGDAIVDLGVIDGTSVSYTPELAPGTQLEGSLIDADGNEAWTATMTIVQGSNSSCIPASLLSSASSTAISSSAASSSATSSSTDATTTAVAGTTLVVTGDAATVAESNSASATGPAEAVGSNAPLGASKGSSGSTKVNAPIMILSAIAGVIAFSL</sequence>
<gene>
    <name evidence="2" type="ORF">BT96DRAFT_886590</name>
</gene>
<name>A0A6A4H9K5_9AGAR</name>
<feature type="chain" id="PRO_5025602087" description="GPI anchored protein" evidence="1">
    <location>
        <begin position="22"/>
        <end position="213"/>
    </location>
</feature>
<dbReference type="AlphaFoldDB" id="A0A6A4H9K5"/>
<dbReference type="Proteomes" id="UP000799118">
    <property type="component" value="Unassembled WGS sequence"/>
</dbReference>
<reference evidence="2" key="1">
    <citation type="journal article" date="2019" name="Environ. Microbiol.">
        <title>Fungal ecological strategies reflected in gene transcription - a case study of two litter decomposers.</title>
        <authorList>
            <person name="Barbi F."/>
            <person name="Kohler A."/>
            <person name="Barry K."/>
            <person name="Baskaran P."/>
            <person name="Daum C."/>
            <person name="Fauchery L."/>
            <person name="Ihrmark K."/>
            <person name="Kuo A."/>
            <person name="LaButti K."/>
            <person name="Lipzen A."/>
            <person name="Morin E."/>
            <person name="Grigoriev I.V."/>
            <person name="Henrissat B."/>
            <person name="Lindahl B."/>
            <person name="Martin F."/>
        </authorList>
    </citation>
    <scope>NUCLEOTIDE SEQUENCE</scope>
    <source>
        <strain evidence="2">JB14</strain>
    </source>
</reference>
<evidence type="ECO:0008006" key="4">
    <source>
        <dbReference type="Google" id="ProtNLM"/>
    </source>
</evidence>
<evidence type="ECO:0000313" key="2">
    <source>
        <dbReference type="EMBL" id="KAE9394413.1"/>
    </source>
</evidence>
<dbReference type="OrthoDB" id="3259746at2759"/>
<proteinExistence type="predicted"/>
<keyword evidence="3" id="KW-1185">Reference proteome</keyword>